<sequence length="197" mass="22954">MFLKLLAPITIAATALPTISCGGFLFPQTAKYYRKELDKIIDSKYEYKVYEYSKEFVDFVSRGQTLITTKEFVVKGINEISKIPLFYGSGIGGYAITLDLSSFLKHLNSLGKLNFYRYVTTFHWYKQLFLSGQMYYKNKDNYYKKYASLTIRIEMSSRNEFVTLYLSGTIQKTENPNDGYYEIPSGSYIKLQRSIWK</sequence>
<protein>
    <submittedName>
        <fullName evidence="1">Uncharacterized protein</fullName>
    </submittedName>
</protein>
<dbReference type="RefSeq" id="WP_024544263.1">
    <property type="nucleotide sequence ID" value="NZ_LR214938.2"/>
</dbReference>
<geneLocation type="plasmid" evidence="1">
    <name>2</name>
</geneLocation>
<name>A0A448ZYW9_METSV</name>
<gene>
    <name evidence="1" type="ORF">NCTC10113_01270</name>
</gene>
<dbReference type="AlphaFoldDB" id="A0A448ZYW9"/>
<keyword evidence="1" id="KW-0614">Plasmid</keyword>
<reference evidence="1" key="1">
    <citation type="submission" date="2019-01" db="EMBL/GenBank/DDBJ databases">
        <authorList>
            <consortium name="Pathogen Informatics"/>
        </authorList>
    </citation>
    <scope>NUCLEOTIDE SEQUENCE [LARGE SCALE GENOMIC DNA]</scope>
    <source>
        <strain evidence="1">NCTC10113</strain>
    </source>
</reference>
<evidence type="ECO:0000313" key="1">
    <source>
        <dbReference type="EMBL" id="VEU56366.1"/>
    </source>
</evidence>
<dbReference type="EMBL" id="LR214939">
    <property type="protein sequence ID" value="VEU56366.1"/>
    <property type="molecule type" value="Genomic_DNA"/>
</dbReference>
<organism evidence="1">
    <name type="scientific">Metamycoplasma salivarium</name>
    <name type="common">Mycoplasma salivarium</name>
    <dbReference type="NCBI Taxonomy" id="2124"/>
    <lineage>
        <taxon>Bacteria</taxon>
        <taxon>Bacillati</taxon>
        <taxon>Mycoplasmatota</taxon>
        <taxon>Mycoplasmoidales</taxon>
        <taxon>Metamycoplasmataceae</taxon>
        <taxon>Metamycoplasma</taxon>
    </lineage>
</organism>
<accession>A0A448ZYW9</accession>
<proteinExistence type="predicted"/>